<reference evidence="1" key="1">
    <citation type="submission" date="2016-04" db="EMBL/GenBank/DDBJ databases">
        <authorList>
            <person name="Nguyen H.D."/>
            <person name="Samba Siva P."/>
            <person name="Cullis J."/>
            <person name="Levesque C.A."/>
            <person name="Hambleton S."/>
        </authorList>
    </citation>
    <scope>NUCLEOTIDE SEQUENCE</scope>
    <source>
        <strain evidence="1">DAOMC 236426</strain>
    </source>
</reference>
<name>A0A8X7SV04_9BASI</name>
<gene>
    <name evidence="1" type="ORF">A4X06_0g6410</name>
</gene>
<keyword evidence="2" id="KW-1185">Reference proteome</keyword>
<organism evidence="1 2">
    <name type="scientific">Tilletia controversa</name>
    <name type="common">dwarf bunt fungus</name>
    <dbReference type="NCBI Taxonomy" id="13291"/>
    <lineage>
        <taxon>Eukaryota</taxon>
        <taxon>Fungi</taxon>
        <taxon>Dikarya</taxon>
        <taxon>Basidiomycota</taxon>
        <taxon>Ustilaginomycotina</taxon>
        <taxon>Exobasidiomycetes</taxon>
        <taxon>Tilletiales</taxon>
        <taxon>Tilletiaceae</taxon>
        <taxon>Tilletia</taxon>
    </lineage>
</organism>
<sequence length="111" mass="11932">MNNELLFSSASSLTDDSYQLRSVNRFSASESHSGVHSKNGDPSLFFLFSASTHHAAQRLRGLGVQAGPVRAAAAFAAEPSHDSSLTAIAARHQTPEATNIKFHKVSIYHLP</sequence>
<dbReference type="Proteomes" id="UP000077684">
    <property type="component" value="Unassembled WGS sequence"/>
</dbReference>
<comment type="caution">
    <text evidence="1">The sequence shown here is derived from an EMBL/GenBank/DDBJ whole genome shotgun (WGS) entry which is preliminary data.</text>
</comment>
<evidence type="ECO:0000313" key="1">
    <source>
        <dbReference type="EMBL" id="KAE8243309.1"/>
    </source>
</evidence>
<protein>
    <submittedName>
        <fullName evidence="1">Uncharacterized protein</fullName>
    </submittedName>
</protein>
<dbReference type="EMBL" id="LWDE02000922">
    <property type="protein sequence ID" value="KAE8243309.1"/>
    <property type="molecule type" value="Genomic_DNA"/>
</dbReference>
<accession>A0A8X7SV04</accession>
<evidence type="ECO:0000313" key="2">
    <source>
        <dbReference type="Proteomes" id="UP000077684"/>
    </source>
</evidence>
<dbReference type="AlphaFoldDB" id="A0A8X7SV04"/>
<proteinExistence type="predicted"/>
<reference evidence="1" key="2">
    <citation type="journal article" date="2019" name="IMA Fungus">
        <title>Genome sequencing and comparison of five Tilletia species to identify candidate genes for the detection of regulated species infecting wheat.</title>
        <authorList>
            <person name="Nguyen H.D.T."/>
            <person name="Sultana T."/>
            <person name="Kesanakurti P."/>
            <person name="Hambleton S."/>
        </authorList>
    </citation>
    <scope>NUCLEOTIDE SEQUENCE</scope>
    <source>
        <strain evidence="1">DAOMC 236426</strain>
    </source>
</reference>